<dbReference type="EMBL" id="CAJRGZ010000017">
    <property type="protein sequence ID" value="CAG5155751.1"/>
    <property type="molecule type" value="Genomic_DNA"/>
</dbReference>
<organism evidence="3 4">
    <name type="scientific">Alternaria atra</name>
    <dbReference type="NCBI Taxonomy" id="119953"/>
    <lineage>
        <taxon>Eukaryota</taxon>
        <taxon>Fungi</taxon>
        <taxon>Dikarya</taxon>
        <taxon>Ascomycota</taxon>
        <taxon>Pezizomycotina</taxon>
        <taxon>Dothideomycetes</taxon>
        <taxon>Pleosporomycetidae</taxon>
        <taxon>Pleosporales</taxon>
        <taxon>Pleosporineae</taxon>
        <taxon>Pleosporaceae</taxon>
        <taxon>Alternaria</taxon>
        <taxon>Alternaria sect. Ulocladioides</taxon>
    </lineage>
</organism>
<dbReference type="Proteomes" id="UP000676310">
    <property type="component" value="Unassembled WGS sequence"/>
</dbReference>
<accession>A0A8J2I1H4</accession>
<feature type="region of interest" description="Disordered" evidence="2">
    <location>
        <begin position="1"/>
        <end position="27"/>
    </location>
</feature>
<feature type="compositionally biased region" description="Basic residues" evidence="2">
    <location>
        <begin position="55"/>
        <end position="64"/>
    </location>
</feature>
<protein>
    <submittedName>
        <fullName evidence="3">Uncharacterized protein</fullName>
    </submittedName>
</protein>
<feature type="coiled-coil region" evidence="1">
    <location>
        <begin position="160"/>
        <end position="212"/>
    </location>
</feature>
<dbReference type="OrthoDB" id="10338127at2759"/>
<evidence type="ECO:0000256" key="2">
    <source>
        <dbReference type="SAM" id="MobiDB-lite"/>
    </source>
</evidence>
<sequence>MDWPQQYRARVTAGGPGEYRMPVERDEEAEECTPAIVPKFDLSNAITIASMKSPKEKRKRKPGKRDRDNLRKENSLLRQELEKTSTERTNATRCMEMNHLKEENSQLRRELDNAVMQGEPGTTTRWRLEIFQLEEKLRGALREGKDAKRSLRAYKNNITQKEHRVKIKALERELAEEKVENRATVGRLEKIVRNQKEKLREEISEREKAQMLLCKSLSSGHVWSGWTERIYDQEQGLVLET</sequence>
<gene>
    <name evidence="3" type="ORF">ALTATR162_LOCUS3817</name>
</gene>
<feature type="region of interest" description="Disordered" evidence="2">
    <location>
        <begin position="47"/>
        <end position="88"/>
    </location>
</feature>
<name>A0A8J2I1H4_9PLEO</name>
<comment type="caution">
    <text evidence="3">The sequence shown here is derived from an EMBL/GenBank/DDBJ whole genome shotgun (WGS) entry which is preliminary data.</text>
</comment>
<keyword evidence="4" id="KW-1185">Reference proteome</keyword>
<proteinExistence type="predicted"/>
<evidence type="ECO:0000256" key="1">
    <source>
        <dbReference type="SAM" id="Coils"/>
    </source>
</evidence>
<dbReference type="AlphaFoldDB" id="A0A8J2I1H4"/>
<feature type="compositionally biased region" description="Basic and acidic residues" evidence="2">
    <location>
        <begin position="65"/>
        <end position="86"/>
    </location>
</feature>
<evidence type="ECO:0000313" key="3">
    <source>
        <dbReference type="EMBL" id="CAG5155751.1"/>
    </source>
</evidence>
<reference evidence="3" key="1">
    <citation type="submission" date="2021-05" db="EMBL/GenBank/DDBJ databases">
        <authorList>
            <person name="Stam R."/>
        </authorList>
    </citation>
    <scope>NUCLEOTIDE SEQUENCE</scope>
    <source>
        <strain evidence="3">CS162</strain>
    </source>
</reference>
<keyword evidence="1" id="KW-0175">Coiled coil</keyword>
<dbReference type="RefSeq" id="XP_043167360.1">
    <property type="nucleotide sequence ID" value="XM_043311425.1"/>
</dbReference>
<evidence type="ECO:0000313" key="4">
    <source>
        <dbReference type="Proteomes" id="UP000676310"/>
    </source>
</evidence>
<dbReference type="GeneID" id="67015415"/>